<comment type="caution">
    <text evidence="2">The sequence shown here is derived from an EMBL/GenBank/DDBJ whole genome shotgun (WGS) entry which is preliminary data.</text>
</comment>
<organism evidence="2 3">
    <name type="scientific">Nonomuraea polychroma</name>
    <dbReference type="NCBI Taxonomy" id="46176"/>
    <lineage>
        <taxon>Bacteria</taxon>
        <taxon>Bacillati</taxon>
        <taxon>Actinomycetota</taxon>
        <taxon>Actinomycetes</taxon>
        <taxon>Streptosporangiales</taxon>
        <taxon>Streptosporangiaceae</taxon>
        <taxon>Nonomuraea</taxon>
    </lineage>
</organism>
<evidence type="ECO:0000313" key="3">
    <source>
        <dbReference type="Proteomes" id="UP000284824"/>
    </source>
</evidence>
<sequence length="128" mass="13022">MVSSKGVKVDSMKQRAMVMLFGLGVAVAGFLSVGLVNAADRGSDLGEPVVVSPSPSASAAASPDRSQSPSPDRSQSGDAAGTPQKTESKRPTPRKTKAEPVKPPSPRPGGVGDDDDDDDDGGDDDDDD</sequence>
<dbReference type="Proteomes" id="UP000284824">
    <property type="component" value="Unassembled WGS sequence"/>
</dbReference>
<feature type="region of interest" description="Disordered" evidence="1">
    <location>
        <begin position="41"/>
        <end position="128"/>
    </location>
</feature>
<protein>
    <submittedName>
        <fullName evidence="2">Uncharacterized protein</fullName>
    </submittedName>
</protein>
<dbReference type="AlphaFoldDB" id="A0A438MPG2"/>
<feature type="compositionally biased region" description="Low complexity" evidence="1">
    <location>
        <begin position="52"/>
        <end position="76"/>
    </location>
</feature>
<gene>
    <name evidence="2" type="ORF">EDD27_10647</name>
</gene>
<keyword evidence="3" id="KW-1185">Reference proteome</keyword>
<feature type="compositionally biased region" description="Acidic residues" evidence="1">
    <location>
        <begin position="112"/>
        <end position="128"/>
    </location>
</feature>
<accession>A0A438MPG2</accession>
<reference evidence="2 3" key="1">
    <citation type="submission" date="2019-01" db="EMBL/GenBank/DDBJ databases">
        <title>Sequencing the genomes of 1000 actinobacteria strains.</title>
        <authorList>
            <person name="Klenk H.-P."/>
        </authorList>
    </citation>
    <scope>NUCLEOTIDE SEQUENCE [LARGE SCALE GENOMIC DNA]</scope>
    <source>
        <strain evidence="2 3">DSM 43925</strain>
    </source>
</reference>
<evidence type="ECO:0000256" key="1">
    <source>
        <dbReference type="SAM" id="MobiDB-lite"/>
    </source>
</evidence>
<feature type="compositionally biased region" description="Basic and acidic residues" evidence="1">
    <location>
        <begin position="86"/>
        <end position="100"/>
    </location>
</feature>
<evidence type="ECO:0000313" key="2">
    <source>
        <dbReference type="EMBL" id="RVX47700.1"/>
    </source>
</evidence>
<name>A0A438MPG2_9ACTN</name>
<dbReference type="EMBL" id="SAUN01000001">
    <property type="protein sequence ID" value="RVX47700.1"/>
    <property type="molecule type" value="Genomic_DNA"/>
</dbReference>
<proteinExistence type="predicted"/>